<feature type="signal peptide" evidence="1">
    <location>
        <begin position="1"/>
        <end position="17"/>
    </location>
</feature>
<gene>
    <name evidence="2" type="ORF">IEN85_01895</name>
</gene>
<protein>
    <submittedName>
        <fullName evidence="2">Uncharacterized protein</fullName>
    </submittedName>
</protein>
<evidence type="ECO:0000313" key="3">
    <source>
        <dbReference type="Proteomes" id="UP000622317"/>
    </source>
</evidence>
<keyword evidence="1" id="KW-0732">Signal</keyword>
<organism evidence="2 3">
    <name type="scientific">Pelagicoccus enzymogenes</name>
    <dbReference type="NCBI Taxonomy" id="2773457"/>
    <lineage>
        <taxon>Bacteria</taxon>
        <taxon>Pseudomonadati</taxon>
        <taxon>Verrucomicrobiota</taxon>
        <taxon>Opitutia</taxon>
        <taxon>Puniceicoccales</taxon>
        <taxon>Pelagicoccaceae</taxon>
        <taxon>Pelagicoccus</taxon>
    </lineage>
</organism>
<sequence>MTKLLFTLLAFPAVALADTVTLSTGEAIEGELLDLQASFVMLRLPDTEGEAIRRLGPDRIESLSFSDPQASLESQALKRAKFISLLSLEDARLLPRYLSQLLDAGDALSALSYAKLWHPKNRHPSLDSHYRVTLVRSAAAAGLSDEALVHAQRWLALSPPPVDHPLPWQIQAQHQLEKGDFEAALWTSLTPLAHAQHRSSSDLAALRAIASQAYQNLGYAEHSLAYQSDFPRPTQPFHFDPLHPPQ</sequence>
<accession>A0A927IG21</accession>
<dbReference type="EMBL" id="JACYFG010000003">
    <property type="protein sequence ID" value="MBD5778243.1"/>
    <property type="molecule type" value="Genomic_DNA"/>
</dbReference>
<name>A0A927IG21_9BACT</name>
<keyword evidence="3" id="KW-1185">Reference proteome</keyword>
<evidence type="ECO:0000313" key="2">
    <source>
        <dbReference type="EMBL" id="MBD5778243.1"/>
    </source>
</evidence>
<reference evidence="2" key="1">
    <citation type="submission" date="2020-09" db="EMBL/GenBank/DDBJ databases">
        <title>Pelagicoccus enzymogenes sp. nov. with an EPS production, isolated from marine sediment.</title>
        <authorList>
            <person name="Feng X."/>
        </authorList>
    </citation>
    <scope>NUCLEOTIDE SEQUENCE</scope>
    <source>
        <strain evidence="2">NFK12</strain>
    </source>
</reference>
<evidence type="ECO:0000256" key="1">
    <source>
        <dbReference type="SAM" id="SignalP"/>
    </source>
</evidence>
<dbReference type="Proteomes" id="UP000622317">
    <property type="component" value="Unassembled WGS sequence"/>
</dbReference>
<dbReference type="RefSeq" id="WP_191615379.1">
    <property type="nucleotide sequence ID" value="NZ_JACYFG010000003.1"/>
</dbReference>
<proteinExistence type="predicted"/>
<dbReference type="AlphaFoldDB" id="A0A927IG21"/>
<feature type="chain" id="PRO_5037762479" evidence="1">
    <location>
        <begin position="18"/>
        <end position="246"/>
    </location>
</feature>
<comment type="caution">
    <text evidence="2">The sequence shown here is derived from an EMBL/GenBank/DDBJ whole genome shotgun (WGS) entry which is preliminary data.</text>
</comment>